<keyword evidence="3" id="KW-1185">Reference proteome</keyword>
<keyword evidence="1" id="KW-0472">Membrane</keyword>
<keyword evidence="1" id="KW-1133">Transmembrane helix</keyword>
<evidence type="ECO:0000256" key="1">
    <source>
        <dbReference type="SAM" id="Phobius"/>
    </source>
</evidence>
<evidence type="ECO:0000313" key="3">
    <source>
        <dbReference type="Proteomes" id="UP000268014"/>
    </source>
</evidence>
<evidence type="ECO:0000313" key="2">
    <source>
        <dbReference type="EMBL" id="VDO79387.1"/>
    </source>
</evidence>
<accession>A0A0N4X616</accession>
<reference evidence="4" key="1">
    <citation type="submission" date="2017-02" db="UniProtKB">
        <authorList>
            <consortium name="WormBaseParasite"/>
        </authorList>
    </citation>
    <scope>IDENTIFICATION</scope>
</reference>
<name>A0A0N4X616_HAEPC</name>
<dbReference type="OrthoDB" id="5846844at2759"/>
<sequence length="153" mass="17651">MNKHSELPLRAKYQEFRVSAQIPPEVVKQLSRNVLVTVLAVIFTQFIFCVIFAVIVLLHHARMIDWFPALTELTGEGYLREIKRGELNINIDKLEKEYSLIPGHISSNKRNVKSCWTIAEKGIELHLPQKSHNLPNMLSRSKVRVEHQPKSSE</sequence>
<feature type="transmembrane region" description="Helical" evidence="1">
    <location>
        <begin position="34"/>
        <end position="58"/>
    </location>
</feature>
<dbReference type="EMBL" id="UZAF01021592">
    <property type="protein sequence ID" value="VDO79387.1"/>
    <property type="molecule type" value="Genomic_DNA"/>
</dbReference>
<reference evidence="2 3" key="2">
    <citation type="submission" date="2018-11" db="EMBL/GenBank/DDBJ databases">
        <authorList>
            <consortium name="Pathogen Informatics"/>
        </authorList>
    </citation>
    <scope>NUCLEOTIDE SEQUENCE [LARGE SCALE GENOMIC DNA]</scope>
    <source>
        <strain evidence="2 3">MHpl1</strain>
    </source>
</reference>
<proteinExistence type="predicted"/>
<dbReference type="WBParaSite" id="HPLM_0001980801-mRNA-1">
    <property type="protein sequence ID" value="HPLM_0001980801-mRNA-1"/>
    <property type="gene ID" value="HPLM_0001980801"/>
</dbReference>
<organism evidence="4">
    <name type="scientific">Haemonchus placei</name>
    <name type="common">Barber's pole worm</name>
    <dbReference type="NCBI Taxonomy" id="6290"/>
    <lineage>
        <taxon>Eukaryota</taxon>
        <taxon>Metazoa</taxon>
        <taxon>Ecdysozoa</taxon>
        <taxon>Nematoda</taxon>
        <taxon>Chromadorea</taxon>
        <taxon>Rhabditida</taxon>
        <taxon>Rhabditina</taxon>
        <taxon>Rhabditomorpha</taxon>
        <taxon>Strongyloidea</taxon>
        <taxon>Trichostrongylidae</taxon>
        <taxon>Haemonchus</taxon>
    </lineage>
</organism>
<dbReference type="AlphaFoldDB" id="A0A0N4X616"/>
<keyword evidence="1" id="KW-0812">Transmembrane</keyword>
<protein>
    <submittedName>
        <fullName evidence="4">PHM7_ext domain-containing protein</fullName>
    </submittedName>
</protein>
<evidence type="ECO:0000313" key="4">
    <source>
        <dbReference type="WBParaSite" id="HPLM_0001980801-mRNA-1"/>
    </source>
</evidence>
<dbReference type="Proteomes" id="UP000268014">
    <property type="component" value="Unassembled WGS sequence"/>
</dbReference>
<gene>
    <name evidence="2" type="ORF">HPLM_LOCUS19799</name>
</gene>